<reference evidence="9 10" key="1">
    <citation type="journal article" date="2010" name="Plant Cell">
        <title>The Chlorella variabilis NC64A genome reveals adaptation to photosymbiosis, coevolution with viruses, and cryptic sex.</title>
        <authorList>
            <person name="Blanc G."/>
            <person name="Duncan G."/>
            <person name="Agarkova I."/>
            <person name="Borodovsky M."/>
            <person name="Gurnon J."/>
            <person name="Kuo A."/>
            <person name="Lindquist E."/>
            <person name="Lucas S."/>
            <person name="Pangilinan J."/>
            <person name="Polle J."/>
            <person name="Salamov A."/>
            <person name="Terry A."/>
            <person name="Yamada T."/>
            <person name="Dunigan D.D."/>
            <person name="Grigoriev I.V."/>
            <person name="Claverie J.M."/>
            <person name="Van Etten J.L."/>
        </authorList>
    </citation>
    <scope>NUCLEOTIDE SEQUENCE [LARGE SCALE GENOMIC DNA]</scope>
    <source>
        <strain evidence="9 10">NC64A</strain>
    </source>
</reference>
<dbReference type="CDD" id="cd00590">
    <property type="entry name" value="RRM_SF"/>
    <property type="match status" value="1"/>
</dbReference>
<evidence type="ECO:0000313" key="10">
    <source>
        <dbReference type="Proteomes" id="UP000008141"/>
    </source>
</evidence>
<keyword evidence="10" id="KW-1185">Reference proteome</keyword>
<dbReference type="InParanoid" id="E1ZRF0"/>
<feature type="region of interest" description="Disordered" evidence="6">
    <location>
        <begin position="289"/>
        <end position="314"/>
    </location>
</feature>
<keyword evidence="5" id="KW-0694">RNA-binding</keyword>
<feature type="domain" description="MYND-type" evidence="8">
    <location>
        <begin position="554"/>
        <end position="596"/>
    </location>
</feature>
<keyword evidence="3" id="KW-0862">Zinc</keyword>
<evidence type="ECO:0000259" key="8">
    <source>
        <dbReference type="PROSITE" id="PS50865"/>
    </source>
</evidence>
<dbReference type="InterPro" id="IPR000504">
    <property type="entry name" value="RRM_dom"/>
</dbReference>
<dbReference type="OrthoDB" id="5945798at2759"/>
<feature type="compositionally biased region" description="Gly residues" evidence="6">
    <location>
        <begin position="291"/>
        <end position="305"/>
    </location>
</feature>
<feature type="compositionally biased region" description="Pro residues" evidence="6">
    <location>
        <begin position="130"/>
        <end position="139"/>
    </location>
</feature>
<evidence type="ECO:0000259" key="7">
    <source>
        <dbReference type="PROSITE" id="PS50102"/>
    </source>
</evidence>
<dbReference type="Gene3D" id="3.30.70.330">
    <property type="match status" value="1"/>
</dbReference>
<feature type="region of interest" description="Disordered" evidence="6">
    <location>
        <begin position="410"/>
        <end position="438"/>
    </location>
</feature>
<dbReference type="EMBL" id="GL433862">
    <property type="protein sequence ID" value="EFN51556.1"/>
    <property type="molecule type" value="Genomic_DNA"/>
</dbReference>
<gene>
    <name evidence="9" type="ORF">CHLNCDRAFT_140026</name>
</gene>
<evidence type="ECO:0000256" key="1">
    <source>
        <dbReference type="ARBA" id="ARBA00022723"/>
    </source>
</evidence>
<evidence type="ECO:0000256" key="2">
    <source>
        <dbReference type="ARBA" id="ARBA00022771"/>
    </source>
</evidence>
<dbReference type="Proteomes" id="UP000008141">
    <property type="component" value="Unassembled WGS sequence"/>
</dbReference>
<evidence type="ECO:0000256" key="4">
    <source>
        <dbReference type="PROSITE-ProRule" id="PRU00134"/>
    </source>
</evidence>
<organism evidence="10">
    <name type="scientific">Chlorella variabilis</name>
    <name type="common">Green alga</name>
    <dbReference type="NCBI Taxonomy" id="554065"/>
    <lineage>
        <taxon>Eukaryota</taxon>
        <taxon>Viridiplantae</taxon>
        <taxon>Chlorophyta</taxon>
        <taxon>core chlorophytes</taxon>
        <taxon>Trebouxiophyceae</taxon>
        <taxon>Chlorellales</taxon>
        <taxon>Chlorellaceae</taxon>
        <taxon>Chlorella clade</taxon>
        <taxon>Chlorella</taxon>
    </lineage>
</organism>
<dbReference type="GO" id="GO:0008270">
    <property type="term" value="F:zinc ion binding"/>
    <property type="evidence" value="ECO:0007669"/>
    <property type="project" value="UniProtKB-KW"/>
</dbReference>
<dbReference type="InterPro" id="IPR002893">
    <property type="entry name" value="Znf_MYND"/>
</dbReference>
<dbReference type="GO" id="GO:0003723">
    <property type="term" value="F:RNA binding"/>
    <property type="evidence" value="ECO:0007669"/>
    <property type="project" value="UniProtKB-UniRule"/>
</dbReference>
<keyword evidence="2 4" id="KW-0863">Zinc-finger</keyword>
<dbReference type="RefSeq" id="XP_005843658.1">
    <property type="nucleotide sequence ID" value="XM_005843596.1"/>
</dbReference>
<dbReference type="KEGG" id="cvr:CHLNCDRAFT_140026"/>
<dbReference type="Pfam" id="PF01753">
    <property type="entry name" value="zf-MYND"/>
    <property type="match status" value="1"/>
</dbReference>
<dbReference type="GeneID" id="17351075"/>
<evidence type="ECO:0000313" key="9">
    <source>
        <dbReference type="EMBL" id="EFN51556.1"/>
    </source>
</evidence>
<sequence length="878" mass="86339">MFSDQPTSAVWVGGLTAQCRASDVSAVLSSFGAIRALRMGPAPSGGPAAEAGGQQAAEVYFESVGQAAAALTGLNAVVVPRLSGGRALTVQCWQQEAGGGGGGGQPSAAATPLLHAAPAVQKAKGTGAASPPPPRPPPQASRVQQQQQEVRCVNMAEAAAAVQLPGLEQLPAALDFFRSCCFRAVPEQEQGSAVKWAVLQALLARGLRHLSGAAFRQLPVLLTKAGDELLKYRSSDPTVEAEYQSYPAAGRLRSIVRDFASPGLVAVSAEPGSSTLVVQLHLGRLATAGSRTGGGGGGGGSGNGGAPATPPAQAQAEYVRCREAARHLVVSGLGHKGDAAPLCDIARQHGRLQAYLYNARKAALTLHFEEVAAAVGLAREVDGQVVPGLSTSQPLQVEYKRRVEASGPLPAAAPAAQAAPGKGQQAKAAQAPAPVENGYSATEPSAALRVKRLGAQATRPLLAAFGARFGARFKGCGLYTSTRLGYLFFSETAAAQEAAAALRGGSGLPPGLKGEEPLLVEYRQEALAGNGGATAGSRPCSAQGLAEAEEGPCCARCGGGPGAAAALRFCSGCRAVRYCGRDCQLADWDAGHCAECGQLRALAAALQAPAASDGRHQQQQQPGGLGMAGLQLLAAALRAPSGRESQMVSAMLAAAAPAEAQEPSEAASAEEAAEGSGSGSADASAAPASPDTGTATSGGTAGAEGGAAAAAGGAERVRAGGCSPGSPAGEPAGSGSRGEPAAGQPAEEPAAAGGKGMTAAAGAEEAPAAAEAGEEAPATVAAAAEEEEVEVLTAAEAGAEPGAAGDGAPATGSLVYNEPAASPAAAVAEPSRQADGGPPAGSRDGGGRQEGVDVERGSGTGGSGTAEGLPVPQAGEGQ</sequence>
<dbReference type="InterPro" id="IPR035979">
    <property type="entry name" value="RBD_domain_sf"/>
</dbReference>
<dbReference type="SUPFAM" id="SSF144232">
    <property type="entry name" value="HIT/MYND zinc finger-like"/>
    <property type="match status" value="1"/>
</dbReference>
<feature type="domain" description="RRM" evidence="7">
    <location>
        <begin position="8"/>
        <end position="95"/>
    </location>
</feature>
<feature type="compositionally biased region" description="Low complexity" evidence="6">
    <location>
        <begin position="791"/>
        <end position="842"/>
    </location>
</feature>
<accession>E1ZRF0</accession>
<dbReference type="PROSITE" id="PS50102">
    <property type="entry name" value="RRM"/>
    <property type="match status" value="1"/>
</dbReference>
<evidence type="ECO:0000256" key="5">
    <source>
        <dbReference type="PROSITE-ProRule" id="PRU00176"/>
    </source>
</evidence>
<dbReference type="STRING" id="554065.E1ZRF0"/>
<feature type="region of interest" description="Disordered" evidence="6">
    <location>
        <begin position="120"/>
        <end position="147"/>
    </location>
</feature>
<evidence type="ECO:0000256" key="3">
    <source>
        <dbReference type="ARBA" id="ARBA00022833"/>
    </source>
</evidence>
<protein>
    <recommendedName>
        <fullName evidence="11">MYND-type domain-containing protein</fullName>
    </recommendedName>
</protein>
<feature type="compositionally biased region" description="Low complexity" evidence="6">
    <location>
        <begin position="706"/>
        <end position="783"/>
    </location>
</feature>
<feature type="compositionally biased region" description="Low complexity" evidence="6">
    <location>
        <begin position="654"/>
        <end position="670"/>
    </location>
</feature>
<feature type="compositionally biased region" description="Low complexity" evidence="6">
    <location>
        <begin position="410"/>
        <end position="434"/>
    </location>
</feature>
<dbReference type="SUPFAM" id="SSF54928">
    <property type="entry name" value="RNA-binding domain, RBD"/>
    <property type="match status" value="1"/>
</dbReference>
<evidence type="ECO:0000256" key="6">
    <source>
        <dbReference type="SAM" id="MobiDB-lite"/>
    </source>
</evidence>
<feature type="compositionally biased region" description="Low complexity" evidence="6">
    <location>
        <begin position="679"/>
        <end position="698"/>
    </location>
</feature>
<feature type="compositionally biased region" description="Basic and acidic residues" evidence="6">
    <location>
        <begin position="845"/>
        <end position="856"/>
    </location>
</feature>
<feature type="region of interest" description="Disordered" evidence="6">
    <location>
        <begin position="654"/>
        <end position="878"/>
    </location>
</feature>
<dbReference type="AlphaFoldDB" id="E1ZRF0"/>
<dbReference type="PROSITE" id="PS50865">
    <property type="entry name" value="ZF_MYND_2"/>
    <property type="match status" value="1"/>
</dbReference>
<proteinExistence type="predicted"/>
<keyword evidence="1" id="KW-0479">Metal-binding</keyword>
<dbReference type="Gene3D" id="6.10.140.2220">
    <property type="match status" value="1"/>
</dbReference>
<dbReference type="InterPro" id="IPR012677">
    <property type="entry name" value="Nucleotide-bd_a/b_plait_sf"/>
</dbReference>
<name>E1ZRF0_CHLVA</name>
<evidence type="ECO:0008006" key="11">
    <source>
        <dbReference type="Google" id="ProtNLM"/>
    </source>
</evidence>